<reference evidence="2 3" key="1">
    <citation type="submission" date="2013-04" db="EMBL/GenBank/DDBJ databases">
        <title>Genome sequence of Chlamydia psittaci 99DC5.</title>
        <authorList>
            <person name="Huot-Creasy H."/>
            <person name="McCracken C.L."/>
            <person name="Humphries M."/>
            <person name="Sachse K."/>
            <person name="Laroucau K."/>
            <person name="Bavoil P."/>
            <person name="Myers G.S."/>
        </authorList>
    </citation>
    <scope>NUCLEOTIDE SEQUENCE [LARGE SCALE GENOMIC DNA]</scope>
    <source>
        <strain evidence="2 3">99DC5</strain>
    </source>
</reference>
<accession>A0ABN0MNB5</accession>
<keyword evidence="1" id="KW-0472">Membrane</keyword>
<keyword evidence="3" id="KW-1185">Reference proteome</keyword>
<feature type="transmembrane region" description="Helical" evidence="1">
    <location>
        <begin position="55"/>
        <end position="79"/>
    </location>
</feature>
<protein>
    <submittedName>
        <fullName evidence="2">Uncharacterized protein</fullName>
    </submittedName>
</protein>
<dbReference type="EMBL" id="ATLC01000055">
    <property type="protein sequence ID" value="EPJ27427.1"/>
    <property type="molecule type" value="Genomic_DNA"/>
</dbReference>
<organism evidence="2 3">
    <name type="scientific">Chlamydia psittaci 99DC5</name>
    <dbReference type="NCBI Taxonomy" id="1112251"/>
    <lineage>
        <taxon>Bacteria</taxon>
        <taxon>Pseudomonadati</taxon>
        <taxon>Chlamydiota</taxon>
        <taxon>Chlamydiia</taxon>
        <taxon>Chlamydiales</taxon>
        <taxon>Chlamydiaceae</taxon>
        <taxon>Chlamydia/Chlamydophila group</taxon>
        <taxon>Chlamydia</taxon>
    </lineage>
</organism>
<sequence length="154" mass="17762">MFINRYHDNTEFNQATQNYPKLFRLGFVRDQFGLKYWAIEWIFSDEIDDLDADGLIIQVLRALPIVGAIMGIGKIYSVWSTDTFEDNRRDKIIFTLTAIIEICGLGILTLILKIIYNAIANLLIICLPPLIHRRDGNAAENFREYLFSKLNCGQ</sequence>
<evidence type="ECO:0000313" key="2">
    <source>
        <dbReference type="EMBL" id="EPJ27427.1"/>
    </source>
</evidence>
<keyword evidence="1" id="KW-0812">Transmembrane</keyword>
<name>A0ABN0MNB5_CHLPS</name>
<comment type="caution">
    <text evidence="2">The sequence shown here is derived from an EMBL/GenBank/DDBJ whole genome shotgun (WGS) entry which is preliminary data.</text>
</comment>
<evidence type="ECO:0000256" key="1">
    <source>
        <dbReference type="SAM" id="Phobius"/>
    </source>
</evidence>
<feature type="transmembrane region" description="Helical" evidence="1">
    <location>
        <begin position="91"/>
        <end position="108"/>
    </location>
</feature>
<dbReference type="RefSeq" id="WP_006343254.1">
    <property type="nucleotide sequence ID" value="NZ_KE356190.1"/>
</dbReference>
<proteinExistence type="predicted"/>
<dbReference type="Proteomes" id="UP000014627">
    <property type="component" value="Unassembled WGS sequence"/>
</dbReference>
<dbReference type="GeneID" id="12243038"/>
<gene>
    <name evidence="2" type="ORF">CP99DC5_1038</name>
</gene>
<keyword evidence="1" id="KW-1133">Transmembrane helix</keyword>
<evidence type="ECO:0000313" key="3">
    <source>
        <dbReference type="Proteomes" id="UP000014627"/>
    </source>
</evidence>